<feature type="domain" description="SWIM-type" evidence="2">
    <location>
        <begin position="11"/>
        <end position="45"/>
    </location>
</feature>
<dbReference type="GO" id="GO:0008270">
    <property type="term" value="F:zinc ion binding"/>
    <property type="evidence" value="ECO:0007669"/>
    <property type="project" value="UniProtKB-KW"/>
</dbReference>
<keyword evidence="4" id="KW-1185">Reference proteome</keyword>
<keyword evidence="1" id="KW-0479">Metal-binding</keyword>
<evidence type="ECO:0000313" key="4">
    <source>
        <dbReference type="Proteomes" id="UP000332487"/>
    </source>
</evidence>
<gene>
    <name evidence="3" type="ORF">UNLARM2_0570</name>
</gene>
<proteinExistence type="predicted"/>
<name>C7DHM7_MICA2</name>
<dbReference type="EMBL" id="GG697240">
    <property type="protein sequence ID" value="EET90129.1"/>
    <property type="molecule type" value="Genomic_DNA"/>
</dbReference>
<dbReference type="Proteomes" id="UP000332487">
    <property type="component" value="Unassembled WGS sequence"/>
</dbReference>
<keyword evidence="1" id="KW-0863">Zinc-finger</keyword>
<organism evidence="3 4">
    <name type="scientific">Candidatus Micrarchaeum acidiphilum ARMAN-2</name>
    <dbReference type="NCBI Taxonomy" id="425595"/>
    <lineage>
        <taxon>Archaea</taxon>
        <taxon>Candidatus Micrarchaeota</taxon>
        <taxon>Candidatus Micrarchaeia</taxon>
        <taxon>Candidatus Micrarchaeales</taxon>
        <taxon>Candidatus Micrarchaeaceae</taxon>
        <taxon>Candidatus Micrarchaeum</taxon>
    </lineage>
</organism>
<accession>C7DHM7</accession>
<evidence type="ECO:0000256" key="1">
    <source>
        <dbReference type="PROSITE-ProRule" id="PRU00325"/>
    </source>
</evidence>
<reference evidence="3 4" key="2">
    <citation type="journal article" date="2010" name="Proc. Natl. Acad. Sci. U.S.A.">
        <title>Enigmatic, ultrasmall, uncultivated Archaea.</title>
        <authorList>
            <person name="Baker B.J."/>
            <person name="Comolli L.R."/>
            <person name="Dick G.J."/>
            <person name="Hauser L.J."/>
            <person name="Hyatt D."/>
            <person name="Dill B.D."/>
            <person name="Land M.L."/>
            <person name="Verberkmoes N.C."/>
            <person name="Hettich R.L."/>
            <person name="Banfield J.F."/>
        </authorList>
    </citation>
    <scope>NUCLEOTIDE SEQUENCE [LARGE SCALE GENOMIC DNA]</scope>
    <source>
        <strain evidence="3">ARMAN-2</strain>
    </source>
</reference>
<dbReference type="Pfam" id="PF01609">
    <property type="entry name" value="DDE_Tnp_1"/>
    <property type="match status" value="1"/>
</dbReference>
<evidence type="ECO:0000259" key="2">
    <source>
        <dbReference type="PROSITE" id="PS50966"/>
    </source>
</evidence>
<keyword evidence="1" id="KW-0862">Zinc</keyword>
<dbReference type="InterPro" id="IPR007527">
    <property type="entry name" value="Znf_SWIM"/>
</dbReference>
<sequence>MPSQTNPKKIYEVKLTLTGAECTCEDYIERQIRCKHAFAVDFIITKTFNKDGTVTETRTIRKTYSQNWKAYTQATTHQKELFQKLLNDLCNTIEEKPYVFGRPKMPMRDMVFASGLKVFSTFSLRRFATDSKEAQAKGYMVKAPDYSTVAKYMEDTEMTPILNELIAVSSLPLRNVESSFGIDSTGFSPSKFSRWFDHKYGQVRDRKIWYKLHLVNGNATHIIAACEVTMQYVSDMNELPKLVEETHQNFDMQQLSADKGYLSDNNLMYLDKLGVAGYIPFKSNTAPITDKQSKNYHSDIWRNAYNYFAMHQSAFLQHYHD</sequence>
<dbReference type="PROSITE" id="PS50966">
    <property type="entry name" value="ZF_SWIM"/>
    <property type="match status" value="1"/>
</dbReference>
<reference evidence="3 4" key="1">
    <citation type="journal article" date="2009" name="Genome Biol.">
        <title>Community-wide analysis of microbial genome sequence signatures.</title>
        <authorList>
            <person name="Dick G.J."/>
            <person name="Andersson A.F."/>
            <person name="Baker B.J."/>
            <person name="Simmons S.L."/>
            <person name="Thomas B.C."/>
            <person name="Yelton A.P."/>
            <person name="Banfield J.F."/>
        </authorList>
    </citation>
    <scope>NUCLEOTIDE SEQUENCE [LARGE SCALE GENOMIC DNA]</scope>
    <source>
        <strain evidence="3">ARMAN-2</strain>
    </source>
</reference>
<dbReference type="GO" id="GO:0004803">
    <property type="term" value="F:transposase activity"/>
    <property type="evidence" value="ECO:0007669"/>
    <property type="project" value="InterPro"/>
</dbReference>
<dbReference type="GO" id="GO:0006313">
    <property type="term" value="P:DNA transposition"/>
    <property type="evidence" value="ECO:0007669"/>
    <property type="project" value="InterPro"/>
</dbReference>
<dbReference type="GO" id="GO:0003677">
    <property type="term" value="F:DNA binding"/>
    <property type="evidence" value="ECO:0007669"/>
    <property type="project" value="InterPro"/>
</dbReference>
<protein>
    <submittedName>
        <fullName evidence="3">Zinc finger SWIM domain protein</fullName>
    </submittedName>
</protein>
<dbReference type="Pfam" id="PF04434">
    <property type="entry name" value="SWIM"/>
    <property type="match status" value="1"/>
</dbReference>
<evidence type="ECO:0000313" key="3">
    <source>
        <dbReference type="EMBL" id="EET90129.1"/>
    </source>
</evidence>
<dbReference type="InterPro" id="IPR002559">
    <property type="entry name" value="Transposase_11"/>
</dbReference>
<dbReference type="AlphaFoldDB" id="C7DHM7"/>